<dbReference type="AlphaFoldDB" id="A0A941JR71"/>
<dbReference type="EMBL" id="JAGTPX010000010">
    <property type="protein sequence ID" value="MBR8670257.1"/>
    <property type="molecule type" value="Genomic_DNA"/>
</dbReference>
<dbReference type="PANTHER" id="PTHR33408">
    <property type="entry name" value="TRANSPOSASE"/>
    <property type="match status" value="1"/>
</dbReference>
<dbReference type="Pfam" id="PF05598">
    <property type="entry name" value="DUF772"/>
    <property type="match status" value="1"/>
</dbReference>
<dbReference type="InterPro" id="IPR047629">
    <property type="entry name" value="IS1182_transpos"/>
</dbReference>
<evidence type="ECO:0000256" key="1">
    <source>
        <dbReference type="SAM" id="Coils"/>
    </source>
</evidence>
<gene>
    <name evidence="4" type="ORF">KD144_11915</name>
</gene>
<dbReference type="PANTHER" id="PTHR33408:SF2">
    <property type="entry name" value="TRANSPOSASE DDE DOMAIN-CONTAINING PROTEIN"/>
    <property type="match status" value="1"/>
</dbReference>
<organism evidence="4">
    <name type="scientific">Niallia circulans</name>
    <name type="common">Bacillus circulans</name>
    <dbReference type="NCBI Taxonomy" id="1397"/>
    <lineage>
        <taxon>Bacteria</taxon>
        <taxon>Bacillati</taxon>
        <taxon>Bacillota</taxon>
        <taxon>Bacilli</taxon>
        <taxon>Bacillales</taxon>
        <taxon>Bacillaceae</taxon>
        <taxon>Niallia</taxon>
    </lineage>
</organism>
<dbReference type="Pfam" id="PF13751">
    <property type="entry name" value="DDE_Tnp_1_6"/>
    <property type="match status" value="1"/>
</dbReference>
<accession>A0A941JR71</accession>
<evidence type="ECO:0000259" key="3">
    <source>
        <dbReference type="Pfam" id="PF13751"/>
    </source>
</evidence>
<sequence length="522" mass="61374">MFKDYNMNQLILPLDLEMKLQEKDIAFSIHHLVESIPSEAFDSFVQHTGCPAYHPRMMLKIILCGYTQSTFSGRKIEGLLTDSIRMMWLAQGNEPSYRTINRFRVHPDMQEILRQCFVQFRCQLVQEKLIDQEAIFIDGTKVEANANKFTFVWKKSVEKYHDNLVEKSNQLYQELLDNQIIPEIKRETEEQLSMEELTQIAENLEEVVEEYTKKIDHSTDVNERKQLRSERKSPKQIVKQIYDWIARKQKYEKDFETFGTRNSYSKTDPDATFMRMKDDYMQNGQLKAGYNVQIATEGQFTLVYGVFPNPTDTKTLIPFLNQIEKKFFPLPKHIVADAGYGSEQNYDDILTNRKRTPLITYNHYLNEQKKKFKEDPFQTSNWAYDETKDTFTCPNGKEITFQYASTRTDKTGFKRQFKIYECEDCTGCPLRSLCTKAKEGTNRKLMVNEKWEQQKEYIKTKLSEEETAKIYRQRKIDVEPVFGFLKANLGFTRFSVRGKSKVENETGLALMAVNIRKYVARG</sequence>
<feature type="coiled-coil region" evidence="1">
    <location>
        <begin position="194"/>
        <end position="221"/>
    </location>
</feature>
<evidence type="ECO:0000313" key="4">
    <source>
        <dbReference type="EMBL" id="MBR8670257.1"/>
    </source>
</evidence>
<feature type="domain" description="Transposase InsH N-terminal" evidence="2">
    <location>
        <begin position="16"/>
        <end position="104"/>
    </location>
</feature>
<comment type="caution">
    <text evidence="4">The sequence shown here is derived from an EMBL/GenBank/DDBJ whole genome shotgun (WGS) entry which is preliminary data.</text>
</comment>
<feature type="domain" description="Transposase DDE" evidence="3">
    <location>
        <begin position="392"/>
        <end position="518"/>
    </location>
</feature>
<keyword evidence="1" id="KW-0175">Coiled coil</keyword>
<dbReference type="InterPro" id="IPR008490">
    <property type="entry name" value="Transposase_InsH_N"/>
</dbReference>
<dbReference type="RefSeq" id="WP_212119113.1">
    <property type="nucleotide sequence ID" value="NZ_JAGTPX020000022.1"/>
</dbReference>
<reference evidence="4" key="1">
    <citation type="submission" date="2021-04" db="EMBL/GenBank/DDBJ databases">
        <title>Genomic analysis of electroactive and textile dye degrading Bacillus circulans strain: DC10 isolated from constructed wetland-microbial fuel cells treating textile dye wastewaters.</title>
        <authorList>
            <person name="Patel D.U."/>
            <person name="Desai C.R."/>
        </authorList>
    </citation>
    <scope>NUCLEOTIDE SEQUENCE</scope>
    <source>
        <strain evidence="4">DC10</strain>
    </source>
</reference>
<dbReference type="NCBIfam" id="NF033551">
    <property type="entry name" value="transpos_IS1182"/>
    <property type="match status" value="1"/>
</dbReference>
<dbReference type="InterPro" id="IPR025668">
    <property type="entry name" value="Tnp_DDE_dom"/>
</dbReference>
<evidence type="ECO:0000259" key="2">
    <source>
        <dbReference type="Pfam" id="PF05598"/>
    </source>
</evidence>
<proteinExistence type="predicted"/>
<name>A0A941JR71_NIACI</name>
<protein>
    <submittedName>
        <fullName evidence="4">IS1182 family transposase</fullName>
    </submittedName>
</protein>